<gene>
    <name evidence="3" type="ORF">CSOJ01_15233</name>
</gene>
<name>A0A8H6MI44_9PEZI</name>
<evidence type="ECO:0000256" key="1">
    <source>
        <dbReference type="SAM" id="MobiDB-lite"/>
    </source>
</evidence>
<dbReference type="AlphaFoldDB" id="A0A8H6MI44"/>
<dbReference type="EMBL" id="WIGN01000601">
    <property type="protein sequence ID" value="KAF6787340.1"/>
    <property type="molecule type" value="Genomic_DNA"/>
</dbReference>
<sequence length="971" mass="107976">MNSGSRDPSPSDSNRTRPWTKRESYILCESCTKFEFDRFASNPASQGPAAAANSITLDLLRVIKNYKGNKCGFCSLLFDAIAAHDPFEAPAIKDYMPDDLKGQTFRQWGNNWKRRLWPGGAGHPFGKCRDVVKFKPNHASHPSAPNESPPTGPRPSRQIPRGAAIFEGQVAAAKSSVHLAIDQSKNSNNEDLAGMLDAVQDMIPPVVTLVGRANRNLPAAVSVQQTGGGLFTVGVWGFGNAPNPPLSCLSTFNLLVAQPHPWTEGGCLRYASTLGDRIDVKGTFRNALTHCMENHPRCCQPNWAKSLEPPGGRYFKLIDVYEKKIVSCKLLTGRQPNKQPPPYAALSYVWGKTGDNFFKLKTEHLHEDNEDADIPIGSMSLPATISDAMEVTRQLNEGHGDSDTQPHIRHIWVDSLCIIQDGDTRDGDITAQQSQIEQMDRIYGHATVVLVAAGGSDADAGIYGVTRDRKYKPEQISRQIRPGVDVLLPVQYPTDYGTWDSRAWTLQEKLLSKRLLVFGETYASFHCHHRNAWREDMSAGDAGNGPAPIDFLSPPTTQVDIGTSASGIPGQMPVIYRSALFSEYAKILGQYTSRSLTQPRDILAGMTGLLNILDASDGSQSPTADSTLSGLPERFLDLALLWQPPAAEGVGLNRRVVSERVPVAKGGTSNPDFQFPSWSWAGWDTVCDNGVQNHTGVRFEDPFWVSTYPDLSLRKMAVPGFSMEPEERYRPLVMWYTTKAKDAPPMHKERFGVRKSIDHLRGERAKLRPVNGHGLGLRFEDPGAAAAFRRRALQLRGGNDKVPRIPEDVRLRDYYLVCEGEVATFEVSPAREPRVEFLWRVKQEGRGHENGQRLGLPRNLEDGERQDFEVVRKHSISEHNIKDHQKDVVGYLVPTNRQQQLNGMKLDFLLLSESQYWGNEARVDIDDFSYYNVMMIEWDSSGSVASRLGLGKVRKEAWVSANPILRTVILK</sequence>
<dbReference type="PANTHER" id="PTHR33112:SF12">
    <property type="entry name" value="HETEROKARYON INCOMPATIBILITY DOMAIN-CONTAINING PROTEIN"/>
    <property type="match status" value="1"/>
</dbReference>
<evidence type="ECO:0000259" key="2">
    <source>
        <dbReference type="Pfam" id="PF06985"/>
    </source>
</evidence>
<reference evidence="3 4" key="1">
    <citation type="journal article" date="2020" name="Phytopathology">
        <title>Genome Sequence Resources of Colletotrichum truncatum, C. plurivorum, C. musicola, and C. sojae: Four Species Pathogenic to Soybean (Glycine max).</title>
        <authorList>
            <person name="Rogerio F."/>
            <person name="Boufleur T.R."/>
            <person name="Ciampi-Guillardi M."/>
            <person name="Sukno S.A."/>
            <person name="Thon M.R."/>
            <person name="Massola Junior N.S."/>
            <person name="Baroncelli R."/>
        </authorList>
    </citation>
    <scope>NUCLEOTIDE SEQUENCE [LARGE SCALE GENOMIC DNA]</scope>
    <source>
        <strain evidence="3 4">LFN0009</strain>
    </source>
</reference>
<feature type="domain" description="Heterokaryon incompatibility" evidence="2">
    <location>
        <begin position="343"/>
        <end position="508"/>
    </location>
</feature>
<dbReference type="PANTHER" id="PTHR33112">
    <property type="entry name" value="DOMAIN PROTEIN, PUTATIVE-RELATED"/>
    <property type="match status" value="1"/>
</dbReference>
<evidence type="ECO:0000313" key="4">
    <source>
        <dbReference type="Proteomes" id="UP000652219"/>
    </source>
</evidence>
<dbReference type="Proteomes" id="UP000652219">
    <property type="component" value="Unassembled WGS sequence"/>
</dbReference>
<feature type="region of interest" description="Disordered" evidence="1">
    <location>
        <begin position="136"/>
        <end position="159"/>
    </location>
</feature>
<dbReference type="InterPro" id="IPR010730">
    <property type="entry name" value="HET"/>
</dbReference>
<comment type="caution">
    <text evidence="3">The sequence shown here is derived from an EMBL/GenBank/DDBJ whole genome shotgun (WGS) entry which is preliminary data.</text>
</comment>
<dbReference type="Pfam" id="PF06985">
    <property type="entry name" value="HET"/>
    <property type="match status" value="1"/>
</dbReference>
<proteinExistence type="predicted"/>
<accession>A0A8H6MI44</accession>
<organism evidence="3 4">
    <name type="scientific">Colletotrichum sojae</name>
    <dbReference type="NCBI Taxonomy" id="2175907"/>
    <lineage>
        <taxon>Eukaryota</taxon>
        <taxon>Fungi</taxon>
        <taxon>Dikarya</taxon>
        <taxon>Ascomycota</taxon>
        <taxon>Pezizomycotina</taxon>
        <taxon>Sordariomycetes</taxon>
        <taxon>Hypocreomycetidae</taxon>
        <taxon>Glomerellales</taxon>
        <taxon>Glomerellaceae</taxon>
        <taxon>Colletotrichum</taxon>
        <taxon>Colletotrichum orchidearum species complex</taxon>
    </lineage>
</organism>
<evidence type="ECO:0000313" key="3">
    <source>
        <dbReference type="EMBL" id="KAF6787340.1"/>
    </source>
</evidence>
<protein>
    <recommendedName>
        <fullName evidence="2">Heterokaryon incompatibility domain-containing protein</fullName>
    </recommendedName>
</protein>
<keyword evidence="4" id="KW-1185">Reference proteome</keyword>